<dbReference type="EMBL" id="CYGV01000001">
    <property type="protein sequence ID" value="CUA66935.1"/>
    <property type="molecule type" value="Genomic_DNA"/>
</dbReference>
<feature type="compositionally biased region" description="Polar residues" evidence="11">
    <location>
        <begin position="1"/>
        <end position="13"/>
    </location>
</feature>
<dbReference type="PANTHER" id="PTHR11800:SF13">
    <property type="entry name" value="DNA-DIRECTED RNA POLYMERASES I AND III SUBUNIT RPAC1"/>
    <property type="match status" value="1"/>
</dbReference>
<reference evidence="14 15" key="1">
    <citation type="submission" date="2015-07" db="EMBL/GenBank/DDBJ databases">
        <authorList>
            <person name="Noorani M."/>
        </authorList>
    </citation>
    <scope>NUCLEOTIDE SEQUENCE [LARGE SCALE GENOMIC DNA]</scope>
    <source>
        <strain evidence="14">BBA 69670</strain>
    </source>
</reference>
<evidence type="ECO:0000256" key="7">
    <source>
        <dbReference type="ARBA" id="ARBA00022839"/>
    </source>
</evidence>
<feature type="compositionally biased region" description="Pro residues" evidence="11">
    <location>
        <begin position="531"/>
        <end position="541"/>
    </location>
</feature>
<dbReference type="InterPro" id="IPR050518">
    <property type="entry name" value="Rpo3/RPB3_RNA_Pol_subunit"/>
</dbReference>
<name>A0A0K6FL10_9AGAM</name>
<evidence type="ECO:0000313" key="15">
    <source>
        <dbReference type="Proteomes" id="UP000044841"/>
    </source>
</evidence>
<dbReference type="SMART" id="SM00662">
    <property type="entry name" value="RPOLD"/>
    <property type="match status" value="1"/>
</dbReference>
<gene>
    <name evidence="14" type="ORF">RSOLAG22IIIB_00385</name>
</gene>
<feature type="compositionally biased region" description="Pro residues" evidence="11">
    <location>
        <begin position="23"/>
        <end position="36"/>
    </location>
</feature>
<dbReference type="Gene3D" id="2.170.120.12">
    <property type="entry name" value="DNA-directed RNA polymerase, insert domain"/>
    <property type="match status" value="1"/>
</dbReference>
<keyword evidence="8" id="KW-0804">Transcription</keyword>
<feature type="domain" description="DNA-directed RNA polymerase RpoA/D/Rpb3-type" evidence="13">
    <location>
        <begin position="693"/>
        <end position="972"/>
    </location>
</feature>
<dbReference type="Pfam" id="PF01000">
    <property type="entry name" value="RNA_pol_A_bac"/>
    <property type="match status" value="1"/>
</dbReference>
<evidence type="ECO:0000256" key="4">
    <source>
        <dbReference type="ARBA" id="ARBA00022478"/>
    </source>
</evidence>
<dbReference type="InterPro" id="IPR036643">
    <property type="entry name" value="RNApol_insert_sf"/>
</dbReference>
<proteinExistence type="inferred from homology"/>
<dbReference type="GO" id="GO:0003899">
    <property type="term" value="F:DNA-directed RNA polymerase activity"/>
    <property type="evidence" value="ECO:0007669"/>
    <property type="project" value="InterPro"/>
</dbReference>
<evidence type="ECO:0000259" key="12">
    <source>
        <dbReference type="SMART" id="SM00479"/>
    </source>
</evidence>
<dbReference type="GO" id="GO:0005666">
    <property type="term" value="C:RNA polymerase III complex"/>
    <property type="evidence" value="ECO:0007669"/>
    <property type="project" value="TreeGrafter"/>
</dbReference>
<dbReference type="GO" id="GO:0005736">
    <property type="term" value="C:RNA polymerase I complex"/>
    <property type="evidence" value="ECO:0007669"/>
    <property type="project" value="TreeGrafter"/>
</dbReference>
<feature type="domain" description="Exonuclease" evidence="12">
    <location>
        <begin position="278"/>
        <end position="438"/>
    </location>
</feature>
<dbReference type="GO" id="GO:0004527">
    <property type="term" value="F:exonuclease activity"/>
    <property type="evidence" value="ECO:0007669"/>
    <property type="project" value="UniProtKB-KW"/>
</dbReference>
<dbReference type="GO" id="GO:0003677">
    <property type="term" value="F:DNA binding"/>
    <property type="evidence" value="ECO:0007669"/>
    <property type="project" value="InterPro"/>
</dbReference>
<evidence type="ECO:0000256" key="5">
    <source>
        <dbReference type="ARBA" id="ARBA00022722"/>
    </source>
</evidence>
<dbReference type="GO" id="GO:0046983">
    <property type="term" value="F:protein dimerization activity"/>
    <property type="evidence" value="ECO:0007669"/>
    <property type="project" value="InterPro"/>
</dbReference>
<dbReference type="InterPro" id="IPR013520">
    <property type="entry name" value="Ribonucl_H"/>
</dbReference>
<dbReference type="SUPFAM" id="SSF55257">
    <property type="entry name" value="RBP11-like subunits of RNA polymerase"/>
    <property type="match status" value="1"/>
</dbReference>
<dbReference type="InterPro" id="IPR022842">
    <property type="entry name" value="RNAP_Rpo3/Rpb3/RPAC1"/>
</dbReference>
<dbReference type="InterPro" id="IPR036603">
    <property type="entry name" value="RBP11-like"/>
</dbReference>
<dbReference type="Pfam" id="PF01193">
    <property type="entry name" value="RNA_pol_L"/>
    <property type="match status" value="1"/>
</dbReference>
<evidence type="ECO:0000256" key="2">
    <source>
        <dbReference type="ARBA" id="ARBA00006357"/>
    </source>
</evidence>
<evidence type="ECO:0000256" key="8">
    <source>
        <dbReference type="ARBA" id="ARBA00023163"/>
    </source>
</evidence>
<feature type="region of interest" description="Disordered" evidence="11">
    <location>
        <begin position="194"/>
        <end position="217"/>
    </location>
</feature>
<evidence type="ECO:0000259" key="13">
    <source>
        <dbReference type="SMART" id="SM00662"/>
    </source>
</evidence>
<dbReference type="InterPro" id="IPR012337">
    <property type="entry name" value="RNaseH-like_sf"/>
</dbReference>
<feature type="region of interest" description="Disordered" evidence="11">
    <location>
        <begin position="1"/>
        <end position="80"/>
    </location>
</feature>
<dbReference type="InterPro" id="IPR034922">
    <property type="entry name" value="REX1-like_exo"/>
</dbReference>
<dbReference type="SUPFAM" id="SSF53098">
    <property type="entry name" value="Ribonuclease H-like"/>
    <property type="match status" value="1"/>
</dbReference>
<keyword evidence="9" id="KW-0539">Nucleus</keyword>
<dbReference type="SUPFAM" id="SSF56553">
    <property type="entry name" value="Insert subdomain of RNA polymerase alpha subunit"/>
    <property type="match status" value="1"/>
</dbReference>
<dbReference type="GO" id="GO:0006351">
    <property type="term" value="P:DNA-templated transcription"/>
    <property type="evidence" value="ECO:0007669"/>
    <property type="project" value="InterPro"/>
</dbReference>
<feature type="compositionally biased region" description="Low complexity" evidence="11">
    <location>
        <begin position="247"/>
        <end position="258"/>
    </location>
</feature>
<dbReference type="InterPro" id="IPR001514">
    <property type="entry name" value="DNA-dir_RNA_pol_30-40kDasu_CS"/>
</dbReference>
<dbReference type="PANTHER" id="PTHR11800">
    <property type="entry name" value="DNA-DIRECTED RNA POLYMERASE"/>
    <property type="match status" value="1"/>
</dbReference>
<protein>
    <recommendedName>
        <fullName evidence="3">DNA-directed RNA polymerases I and III subunit RPAC1</fullName>
    </recommendedName>
</protein>
<accession>A0A0K6FL10</accession>
<keyword evidence="5" id="KW-0540">Nuclease</keyword>
<dbReference type="HAMAP" id="MF_00320">
    <property type="entry name" value="RNApol_arch_Rpo3"/>
    <property type="match status" value="1"/>
</dbReference>
<organism evidence="14 15">
    <name type="scientific">Rhizoctonia solani</name>
    <dbReference type="NCBI Taxonomy" id="456999"/>
    <lineage>
        <taxon>Eukaryota</taxon>
        <taxon>Fungi</taxon>
        <taxon>Dikarya</taxon>
        <taxon>Basidiomycota</taxon>
        <taxon>Agaricomycotina</taxon>
        <taxon>Agaricomycetes</taxon>
        <taxon>Cantharellales</taxon>
        <taxon>Ceratobasidiaceae</taxon>
        <taxon>Rhizoctonia</taxon>
    </lineage>
</organism>
<comment type="similarity">
    <text evidence="2">Belongs to the REXO1/REXO3 family.</text>
</comment>
<keyword evidence="15" id="KW-1185">Reference proteome</keyword>
<feature type="region of interest" description="Disordered" evidence="11">
    <location>
        <begin position="523"/>
        <end position="542"/>
    </location>
</feature>
<dbReference type="GO" id="GO:0055029">
    <property type="term" value="C:nuclear DNA-directed RNA polymerase complex"/>
    <property type="evidence" value="ECO:0007669"/>
    <property type="project" value="UniProtKB-ARBA"/>
</dbReference>
<evidence type="ECO:0000256" key="6">
    <source>
        <dbReference type="ARBA" id="ARBA00022801"/>
    </source>
</evidence>
<evidence type="ECO:0000256" key="10">
    <source>
        <dbReference type="ARBA" id="ARBA00025804"/>
    </source>
</evidence>
<comment type="subcellular location">
    <subcellularLocation>
        <location evidence="1">Nucleus</location>
    </subcellularLocation>
</comment>
<feature type="region of interest" description="Disordered" evidence="11">
    <location>
        <begin position="453"/>
        <end position="473"/>
    </location>
</feature>
<dbReference type="FunFam" id="2.170.120.12:FF:000003">
    <property type="entry name" value="Dna-directed rna polymerases i and iii subunit"/>
    <property type="match status" value="1"/>
</dbReference>
<keyword evidence="6" id="KW-0378">Hydrolase</keyword>
<dbReference type="Proteomes" id="UP000044841">
    <property type="component" value="Unassembled WGS sequence"/>
</dbReference>
<dbReference type="SMART" id="SM00479">
    <property type="entry name" value="EXOIII"/>
    <property type="match status" value="1"/>
</dbReference>
<comment type="similarity">
    <text evidence="10">Belongs to the archaeal Rpo3/eukaryotic RPB3 RNA polymerase subunit family.</text>
</comment>
<dbReference type="CDD" id="cd06145">
    <property type="entry name" value="REX1_like"/>
    <property type="match status" value="1"/>
</dbReference>
<evidence type="ECO:0000256" key="11">
    <source>
        <dbReference type="SAM" id="MobiDB-lite"/>
    </source>
</evidence>
<dbReference type="InterPro" id="IPR011263">
    <property type="entry name" value="DNA-dir_RNA_pol_RpoA/D/Rpb3"/>
</dbReference>
<dbReference type="PROSITE" id="PS00446">
    <property type="entry name" value="RNA_POL_D_30KD"/>
    <property type="match status" value="1"/>
</dbReference>
<keyword evidence="7" id="KW-0269">Exonuclease</keyword>
<dbReference type="InterPro" id="IPR036397">
    <property type="entry name" value="RNaseH_sf"/>
</dbReference>
<dbReference type="Gene3D" id="3.30.420.10">
    <property type="entry name" value="Ribonuclease H-like superfamily/Ribonuclease H"/>
    <property type="match status" value="1"/>
</dbReference>
<dbReference type="Gene3D" id="3.30.1360.10">
    <property type="entry name" value="RNA polymerase, RBP11-like subunit"/>
    <property type="match status" value="1"/>
</dbReference>
<feature type="region of interest" description="Disordered" evidence="11">
    <location>
        <begin position="234"/>
        <end position="268"/>
    </location>
</feature>
<evidence type="ECO:0000256" key="9">
    <source>
        <dbReference type="ARBA" id="ARBA00023242"/>
    </source>
</evidence>
<evidence type="ECO:0000256" key="1">
    <source>
        <dbReference type="ARBA" id="ARBA00004123"/>
    </source>
</evidence>
<dbReference type="FunFam" id="3.30.420.10:FF:000019">
    <property type="entry name" value="RNA exonuclease NEF-sp"/>
    <property type="match status" value="1"/>
</dbReference>
<dbReference type="InterPro" id="IPR033901">
    <property type="entry name" value="RNAPI/III_AC40"/>
</dbReference>
<evidence type="ECO:0000313" key="14">
    <source>
        <dbReference type="EMBL" id="CUA66935.1"/>
    </source>
</evidence>
<dbReference type="InterPro" id="IPR011262">
    <property type="entry name" value="DNA-dir_RNA_pol_insert"/>
</dbReference>
<keyword evidence="4 14" id="KW-0240">DNA-directed RNA polymerase</keyword>
<dbReference type="CDD" id="cd07032">
    <property type="entry name" value="RNAP_I_II_AC40"/>
    <property type="match status" value="1"/>
</dbReference>
<evidence type="ECO:0000256" key="3">
    <source>
        <dbReference type="ARBA" id="ARBA00022083"/>
    </source>
</evidence>
<dbReference type="AlphaFoldDB" id="A0A0K6FL10"/>
<sequence length="982" mass="107918">MTTSLPPNAQVELSLSNRKRKPSPPSLSNPPSPSALPTPLKSPSGDTGSKVDKRKSKKQKKAEAKAQNDKPPSLSFAGGELRKRKGPISVEEVRDVFLHLFADGAPTKFLVIENPRSILRAVLLLVPGISPEAIGVVDPPIGSAYPVTVGTPDKSKIPVINSSYSHACPTRATGEPTKMHSVLTTLLQSPISSEQKRKRLLERQQQKFSNDDPSSYVLDTPEMLDNGYPIPSYAGEGLSANPESIRATSSWPAAAPTPQTRENGWAETPQTTRDGALKIVSIDCEMCETEDGKVLARVCAVDFYSDKVVYDQLVQPDKPVIDYLTQFSGITAEQLAPVTHRLPDAQAGLLELIDKNTIIVGHSLENDLRALKLAHPKCIDTSIIYKHPRGAPYKPGLKWLAQKWLNLDIQMKQGGHDPEEDARACLALLAKKMKEGPDFGVFKQDTESIFERLSKPNGRHGKGSTSAVIDHGNPRAWHGAKATSAVSCQTDDQVVTGVIDAAQNHDFVFGRLLELSQALGWTTPRAQPNASPTPTPAPAPADPDASTIEAAYAALNARIATIHKSLPAGTILCIMSGNGDPRQMSALNTKKSRWDGMMRERKRPEDIPQAEWWTMEQGRLLEDATERAKRGLSFFCLISHEHAKIIGNECDRRSCDVTNTEFPGVYPGEDHSWDFDKFKEKLHVEVRGVDDEAVDFDLVGVDASIANAFRRILIAEVPTVAVENVYIWNNTSVIQDEVLAHRLGLVPIRADPALLDFPDKAVGTTDRNTLVFHLSVTCSRNPGVAKDETDPAVLYKNANVLSGHMEWNGVGEQVNDFGNNPPRPHNPKILIAKLRPGQELGMELHCVKGIGQDHAKFSPVATASYRLMPHVVFRQPIPSQLCDKFVSCFPDGVFAVEQDAKGRKKVVVKDMRKDTVSREVLRHKEFEGMVELTRIRDFFMFRVESSGSIPAPSLMPMAVNVMRQKITKLKAAAENLYVNRDA</sequence>